<name>A0AAV6NUC7_9ROSI</name>
<feature type="region of interest" description="Disordered" evidence="1">
    <location>
        <begin position="1"/>
        <end position="23"/>
    </location>
</feature>
<sequence length="84" mass="8919">MSGQPMSGRTKPNKPHGGQAQLSRSMQLIVRTYDLMARVGCACGSKAGQLALICSVASSRLGCPPLSETILLQPELFGSTRSVW</sequence>
<evidence type="ECO:0000256" key="1">
    <source>
        <dbReference type="SAM" id="MobiDB-lite"/>
    </source>
</evidence>
<dbReference type="EMBL" id="JAGKQH010000004">
    <property type="protein sequence ID" value="KAG6601807.1"/>
    <property type="molecule type" value="Genomic_DNA"/>
</dbReference>
<keyword evidence="3" id="KW-1185">Reference proteome</keyword>
<accession>A0AAV6NUC7</accession>
<gene>
    <name evidence="2" type="ORF">SDJN03_07040</name>
</gene>
<feature type="non-terminal residue" evidence="2">
    <location>
        <position position="1"/>
    </location>
</feature>
<dbReference type="Proteomes" id="UP000685013">
    <property type="component" value="Chromosome 4"/>
</dbReference>
<organism evidence="2 3">
    <name type="scientific">Cucurbita argyrosperma subsp. sororia</name>
    <dbReference type="NCBI Taxonomy" id="37648"/>
    <lineage>
        <taxon>Eukaryota</taxon>
        <taxon>Viridiplantae</taxon>
        <taxon>Streptophyta</taxon>
        <taxon>Embryophyta</taxon>
        <taxon>Tracheophyta</taxon>
        <taxon>Spermatophyta</taxon>
        <taxon>Magnoliopsida</taxon>
        <taxon>eudicotyledons</taxon>
        <taxon>Gunneridae</taxon>
        <taxon>Pentapetalae</taxon>
        <taxon>rosids</taxon>
        <taxon>fabids</taxon>
        <taxon>Cucurbitales</taxon>
        <taxon>Cucurbitaceae</taxon>
        <taxon>Cucurbiteae</taxon>
        <taxon>Cucurbita</taxon>
    </lineage>
</organism>
<proteinExistence type="predicted"/>
<evidence type="ECO:0000313" key="3">
    <source>
        <dbReference type="Proteomes" id="UP000685013"/>
    </source>
</evidence>
<reference evidence="2 3" key="1">
    <citation type="journal article" date="2021" name="Hortic Res">
        <title>The domestication of Cucurbita argyrosperma as revealed by the genome of its wild relative.</title>
        <authorList>
            <person name="Barrera-Redondo J."/>
            <person name="Sanchez-de la Vega G."/>
            <person name="Aguirre-Liguori J.A."/>
            <person name="Castellanos-Morales G."/>
            <person name="Gutierrez-Guerrero Y.T."/>
            <person name="Aguirre-Dugua X."/>
            <person name="Aguirre-Planter E."/>
            <person name="Tenaillon M.I."/>
            <person name="Lira-Saade R."/>
            <person name="Eguiarte L.E."/>
        </authorList>
    </citation>
    <scope>NUCLEOTIDE SEQUENCE [LARGE SCALE GENOMIC DNA]</scope>
    <source>
        <strain evidence="2">JBR-2021</strain>
    </source>
</reference>
<evidence type="ECO:0000313" key="2">
    <source>
        <dbReference type="EMBL" id="KAG6601807.1"/>
    </source>
</evidence>
<comment type="caution">
    <text evidence="2">The sequence shown here is derived from an EMBL/GenBank/DDBJ whole genome shotgun (WGS) entry which is preliminary data.</text>
</comment>
<protein>
    <submittedName>
        <fullName evidence="2">Uncharacterized protein</fullName>
    </submittedName>
</protein>
<dbReference type="AlphaFoldDB" id="A0AAV6NUC7"/>